<accession>A0A976IM57</accession>
<evidence type="ECO:0000256" key="8">
    <source>
        <dbReference type="ARBA" id="ARBA00023136"/>
    </source>
</evidence>
<comment type="similarity">
    <text evidence="2">Belongs to the MNN1/MNT family.</text>
</comment>
<keyword evidence="5" id="KW-0812">Transmembrane</keyword>
<proteinExistence type="inferred from homology"/>
<dbReference type="GO" id="GO:0000033">
    <property type="term" value="F:alpha-1,3-mannosyltransferase activity"/>
    <property type="evidence" value="ECO:0007669"/>
    <property type="project" value="TreeGrafter"/>
</dbReference>
<dbReference type="Pfam" id="PF11051">
    <property type="entry name" value="Mannosyl_trans3"/>
    <property type="match status" value="1"/>
</dbReference>
<dbReference type="GO" id="GO:0006493">
    <property type="term" value="P:protein O-linked glycosylation"/>
    <property type="evidence" value="ECO:0007669"/>
    <property type="project" value="TreeGrafter"/>
</dbReference>
<dbReference type="OrthoDB" id="430354at2759"/>
<evidence type="ECO:0008006" key="12">
    <source>
        <dbReference type="Google" id="ProtNLM"/>
    </source>
</evidence>
<evidence type="ECO:0000256" key="3">
    <source>
        <dbReference type="ARBA" id="ARBA00022676"/>
    </source>
</evidence>
<comment type="caution">
    <text evidence="10">The sequence shown here is derived from an EMBL/GenBank/DDBJ whole genome shotgun (WGS) entry which is preliminary data.</text>
</comment>
<dbReference type="Proteomes" id="UP000294530">
    <property type="component" value="Unassembled WGS sequence"/>
</dbReference>
<dbReference type="GO" id="GO:0016020">
    <property type="term" value="C:membrane"/>
    <property type="evidence" value="ECO:0007669"/>
    <property type="project" value="UniProtKB-SubCell"/>
</dbReference>
<keyword evidence="6" id="KW-0735">Signal-anchor</keyword>
<keyword evidence="9" id="KW-0325">Glycoprotein</keyword>
<dbReference type="AlphaFoldDB" id="A0A976IM57"/>
<reference evidence="10 11" key="1">
    <citation type="journal article" date="2021" name="Genome Biol.">
        <title>AFLAP: assembly-free linkage analysis pipeline using k-mers from genome sequencing data.</title>
        <authorList>
            <person name="Fletcher K."/>
            <person name="Zhang L."/>
            <person name="Gil J."/>
            <person name="Han R."/>
            <person name="Cavanaugh K."/>
            <person name="Michelmore R."/>
        </authorList>
    </citation>
    <scope>NUCLEOTIDE SEQUENCE [LARGE SCALE GENOMIC DNA]</scope>
    <source>
        <strain evidence="10 11">SF5</strain>
    </source>
</reference>
<keyword evidence="4" id="KW-0808">Transferase</keyword>
<dbReference type="RefSeq" id="XP_067823900.1">
    <property type="nucleotide sequence ID" value="XM_067963289.1"/>
</dbReference>
<protein>
    <recommendedName>
        <fullName evidence="12">Nucleotide-diphospho-sugar transferase domain-containing protein</fullName>
    </recommendedName>
</protein>
<evidence type="ECO:0000256" key="1">
    <source>
        <dbReference type="ARBA" id="ARBA00004606"/>
    </source>
</evidence>
<evidence type="ECO:0000313" key="11">
    <source>
        <dbReference type="Proteomes" id="UP000294530"/>
    </source>
</evidence>
<name>A0A976IM57_BRELC</name>
<dbReference type="KEGG" id="blac:94348960"/>
<dbReference type="PANTHER" id="PTHR31392">
    <property type="entry name" value="ALPHA-1,3-MANNOSYLTRANSFERASE MNN1-RELATED"/>
    <property type="match status" value="1"/>
</dbReference>
<dbReference type="PANTHER" id="PTHR31392:SF1">
    <property type="entry name" value="ALPHA-1,3-MANNOSYLTRANSFERASE MNN1-RELATED"/>
    <property type="match status" value="1"/>
</dbReference>
<evidence type="ECO:0000256" key="6">
    <source>
        <dbReference type="ARBA" id="ARBA00022968"/>
    </source>
</evidence>
<comment type="subcellular location">
    <subcellularLocation>
        <location evidence="1">Membrane</location>
        <topology evidence="1">Single-pass type II membrane protein</topology>
    </subcellularLocation>
</comment>
<gene>
    <name evidence="10" type="ORF">CCR75_005207</name>
</gene>
<evidence type="ECO:0000256" key="7">
    <source>
        <dbReference type="ARBA" id="ARBA00022989"/>
    </source>
</evidence>
<sequence>MLAPWKCDQRVRSWTRWRRWLHAHRSFLCQFVLINAVCLATLKGWQSYQLYNRDLRWNLPPMLSQGLHAFTLSLWRETQRFDPESPRGIVLPLYDDIAYLGISLILELRRLQVPLPIEIPHCGDLRLEFQHEILMHDPDVTFYDVCERAANASAIDRPLFCADLRQCHSKFRDFNIKVLALVYSKFQEIMLLDADTLFFKSPMPLWDSYKYKATGTLFFNDRVSYERSYLAERRPLPNGTIVESIGAIHQFLTNFDVTPYQQFKTLHSQPQVVSKDMRGMMNFSFHPSAFLLSSHVWHLRSGHQMDSSLLLWNKIRQPRATTILASFISLNGLPKVPSYGDKELYWLACELAETAYAFSDYGTGTIGWEIQENSRHEDNVLCGDALQYYPEPIYFTSHVEKKEGTLLYMNSDNIVEWGRSLRRMYRTAAYRGDLYFGSFTERGLKHNCPFDMALVNVTPSEAARLEERQQLYDIVVAGA</sequence>
<dbReference type="GeneID" id="94348960"/>
<keyword evidence="3" id="KW-0328">Glycosyltransferase</keyword>
<keyword evidence="7" id="KW-1133">Transmembrane helix</keyword>
<evidence type="ECO:0000256" key="9">
    <source>
        <dbReference type="ARBA" id="ARBA00023180"/>
    </source>
</evidence>
<evidence type="ECO:0000256" key="2">
    <source>
        <dbReference type="ARBA" id="ARBA00009105"/>
    </source>
</evidence>
<dbReference type="InterPro" id="IPR022751">
    <property type="entry name" value="Alpha_mannosyltransferase"/>
</dbReference>
<evidence type="ECO:0000256" key="5">
    <source>
        <dbReference type="ARBA" id="ARBA00022692"/>
    </source>
</evidence>
<organism evidence="10 11">
    <name type="scientific">Bremia lactucae</name>
    <name type="common">Lettuce downy mildew</name>
    <dbReference type="NCBI Taxonomy" id="4779"/>
    <lineage>
        <taxon>Eukaryota</taxon>
        <taxon>Sar</taxon>
        <taxon>Stramenopiles</taxon>
        <taxon>Oomycota</taxon>
        <taxon>Peronosporomycetes</taxon>
        <taxon>Peronosporales</taxon>
        <taxon>Peronosporaceae</taxon>
        <taxon>Bremia</taxon>
    </lineage>
</organism>
<evidence type="ECO:0000256" key="4">
    <source>
        <dbReference type="ARBA" id="ARBA00022679"/>
    </source>
</evidence>
<evidence type="ECO:0000313" key="10">
    <source>
        <dbReference type="EMBL" id="TDH74402.1"/>
    </source>
</evidence>
<keyword evidence="8" id="KW-0472">Membrane</keyword>
<keyword evidence="11" id="KW-1185">Reference proteome</keyword>
<dbReference type="EMBL" id="SHOA02000011">
    <property type="protein sequence ID" value="TDH74402.1"/>
    <property type="molecule type" value="Genomic_DNA"/>
</dbReference>
<dbReference type="GO" id="GO:0005794">
    <property type="term" value="C:Golgi apparatus"/>
    <property type="evidence" value="ECO:0007669"/>
    <property type="project" value="TreeGrafter"/>
</dbReference>